<accession>A0A438MYC7</accession>
<dbReference type="OrthoDB" id="4886853at2759"/>
<gene>
    <name evidence="1" type="ORF">B0A52_07628</name>
</gene>
<name>A0A438MYC7_EXOME</name>
<organism evidence="1 2">
    <name type="scientific">Exophiala mesophila</name>
    <name type="common">Black yeast-like fungus</name>
    <dbReference type="NCBI Taxonomy" id="212818"/>
    <lineage>
        <taxon>Eukaryota</taxon>
        <taxon>Fungi</taxon>
        <taxon>Dikarya</taxon>
        <taxon>Ascomycota</taxon>
        <taxon>Pezizomycotina</taxon>
        <taxon>Eurotiomycetes</taxon>
        <taxon>Chaetothyriomycetidae</taxon>
        <taxon>Chaetothyriales</taxon>
        <taxon>Herpotrichiellaceae</taxon>
        <taxon>Exophiala</taxon>
    </lineage>
</organism>
<dbReference type="AlphaFoldDB" id="A0A438MYC7"/>
<sequence length="136" mass="14633">MPRPTVAAFVDSFFTQSLFQRDDDLAASVLATELASDAIININGNTLTATDFVNIITSKFRGAFLASITEIKDLNIVTTNGSGSTGVVGQWTSYVTQGKSDGKELKQSATTIVKVEERQGRQIVTAIWEAQTVDEA</sequence>
<evidence type="ECO:0008006" key="3">
    <source>
        <dbReference type="Google" id="ProtNLM"/>
    </source>
</evidence>
<dbReference type="Proteomes" id="UP000288859">
    <property type="component" value="Unassembled WGS sequence"/>
</dbReference>
<protein>
    <recommendedName>
        <fullName evidence="3">SnoaL-like domain-containing protein</fullName>
    </recommendedName>
</protein>
<comment type="caution">
    <text evidence="1">The sequence shown here is derived from an EMBL/GenBank/DDBJ whole genome shotgun (WGS) entry which is preliminary data.</text>
</comment>
<evidence type="ECO:0000313" key="1">
    <source>
        <dbReference type="EMBL" id="RVX68742.1"/>
    </source>
</evidence>
<reference evidence="1 2" key="1">
    <citation type="submission" date="2017-03" db="EMBL/GenBank/DDBJ databases">
        <title>Genomes of endolithic fungi from Antarctica.</title>
        <authorList>
            <person name="Coleine C."/>
            <person name="Masonjones S."/>
            <person name="Stajich J.E."/>
        </authorList>
    </citation>
    <scope>NUCLEOTIDE SEQUENCE [LARGE SCALE GENOMIC DNA]</scope>
    <source>
        <strain evidence="1 2">CCFEE 6314</strain>
    </source>
</reference>
<evidence type="ECO:0000313" key="2">
    <source>
        <dbReference type="Proteomes" id="UP000288859"/>
    </source>
</evidence>
<proteinExistence type="predicted"/>
<dbReference type="EMBL" id="NAJM01000035">
    <property type="protein sequence ID" value="RVX68742.1"/>
    <property type="molecule type" value="Genomic_DNA"/>
</dbReference>